<dbReference type="HOGENOM" id="CLU_142865_2_0_4"/>
<proteinExistence type="predicted"/>
<dbReference type="InterPro" id="IPR019626">
    <property type="entry name" value="Stress-induced_KGG_rpt"/>
</dbReference>
<dbReference type="PANTHER" id="PTHR36569:SF5">
    <property type="entry name" value="CONIDIATION-SPECIFIC PROTEIN 10 (EUROFUNG)"/>
    <property type="match status" value="1"/>
</dbReference>
<dbReference type="InterPro" id="IPR052590">
    <property type="entry name" value="Stress/Virulence-Domain"/>
</dbReference>
<dbReference type="eggNOG" id="COG3729">
    <property type="taxonomic scope" value="Bacteria"/>
</dbReference>
<reference evidence="2 3" key="1">
    <citation type="submission" date="2009-02" db="EMBL/GenBank/DDBJ databases">
        <title>The Genome Sequence of Oxalobacter formigenes OXCC13.</title>
        <authorList>
            <consortium name="The Broad Institute Genome Sequencing Platform"/>
            <person name="Ward D."/>
            <person name="Young S.K."/>
            <person name="Kodira C.D."/>
            <person name="Zeng Q."/>
            <person name="Koehrsen M."/>
            <person name="Alvarado L."/>
            <person name="Berlin A."/>
            <person name="Borenstein D."/>
            <person name="Chen Z."/>
            <person name="Engels R."/>
            <person name="Freedman E."/>
            <person name="Gellesch M."/>
            <person name="Goldberg J."/>
            <person name="Griggs A."/>
            <person name="Gujja S."/>
            <person name="Heiman D."/>
            <person name="Hepburn T."/>
            <person name="Howarth C."/>
            <person name="Jen D."/>
            <person name="Larson L."/>
            <person name="Lewis B."/>
            <person name="Mehta T."/>
            <person name="Park D."/>
            <person name="Pearson M."/>
            <person name="Roberts A."/>
            <person name="Saif S."/>
            <person name="Shea T."/>
            <person name="Shenoy N."/>
            <person name="Sisk P."/>
            <person name="Stolte C."/>
            <person name="Sykes S."/>
            <person name="Walk T."/>
            <person name="White J."/>
            <person name="Yandava C."/>
            <person name="Allison M.J."/>
            <person name="Lander E."/>
            <person name="Nusbaum C."/>
            <person name="Galagan J."/>
            <person name="Birren B."/>
        </authorList>
    </citation>
    <scope>NUCLEOTIDE SEQUENCE [LARGE SCALE GENOMIC DNA]</scope>
    <source>
        <strain evidence="2 3">OXCC13</strain>
    </source>
</reference>
<feature type="region of interest" description="Disordered" evidence="1">
    <location>
        <begin position="1"/>
        <end position="109"/>
    </location>
</feature>
<evidence type="ECO:0008006" key="4">
    <source>
        <dbReference type="Google" id="ProtNLM"/>
    </source>
</evidence>
<evidence type="ECO:0000313" key="3">
    <source>
        <dbReference type="Proteomes" id="UP000005089"/>
    </source>
</evidence>
<dbReference type="AlphaFoldDB" id="C3XAM2"/>
<evidence type="ECO:0000256" key="1">
    <source>
        <dbReference type="SAM" id="MobiDB-lite"/>
    </source>
</evidence>
<dbReference type="Proteomes" id="UP000005089">
    <property type="component" value="Unassembled WGS sequence"/>
</dbReference>
<dbReference type="EMBL" id="GG658170">
    <property type="protein sequence ID" value="EEO30248.1"/>
    <property type="molecule type" value="Genomic_DNA"/>
</dbReference>
<sequence>MASQSKSRAGSKSGMSAGSKSSSSRSTPAKRGFAAMSPEKQRQIASMGGKAAHEKGTAHEFTSEEARAAGRKGGAAVSKNRAHMAAIGRKGGASSSRSSAPRSATSARS</sequence>
<feature type="compositionally biased region" description="Basic and acidic residues" evidence="1">
    <location>
        <begin position="51"/>
        <end position="68"/>
    </location>
</feature>
<evidence type="ECO:0000313" key="2">
    <source>
        <dbReference type="EMBL" id="EEO30248.1"/>
    </source>
</evidence>
<dbReference type="RefSeq" id="WP_005881282.1">
    <property type="nucleotide sequence ID" value="NZ_CP019430.1"/>
</dbReference>
<protein>
    <recommendedName>
        <fullName evidence="4">Stress-induced protein</fullName>
    </recommendedName>
</protein>
<organism evidence="2 3">
    <name type="scientific">Oxalobacter formigenes OXCC13</name>
    <dbReference type="NCBI Taxonomy" id="556269"/>
    <lineage>
        <taxon>Bacteria</taxon>
        <taxon>Pseudomonadati</taxon>
        <taxon>Pseudomonadota</taxon>
        <taxon>Betaproteobacteria</taxon>
        <taxon>Burkholderiales</taxon>
        <taxon>Oxalobacteraceae</taxon>
        <taxon>Oxalobacter</taxon>
    </lineage>
</organism>
<feature type="compositionally biased region" description="Low complexity" evidence="1">
    <location>
        <begin position="1"/>
        <end position="32"/>
    </location>
</feature>
<feature type="compositionally biased region" description="Low complexity" evidence="1">
    <location>
        <begin position="85"/>
        <end position="109"/>
    </location>
</feature>
<name>C3XAM2_OXAFO</name>
<keyword evidence="3" id="KW-1185">Reference proteome</keyword>
<dbReference type="Pfam" id="PF10685">
    <property type="entry name" value="KGG"/>
    <property type="match status" value="1"/>
</dbReference>
<gene>
    <name evidence="2" type="ORF">OFBG_01276</name>
</gene>
<dbReference type="GeneID" id="77134737"/>
<dbReference type="STRING" id="847.BRW83_0843"/>
<dbReference type="PANTHER" id="PTHR36569">
    <property type="match status" value="1"/>
</dbReference>
<accession>C3XAM2</accession>